<keyword evidence="4" id="KW-1185">Reference proteome</keyword>
<accession>A0A143YFP0</accession>
<dbReference type="OrthoDB" id="9772976at2"/>
<dbReference type="RefSeq" id="WP_068621547.1">
    <property type="nucleotide sequence ID" value="NZ_FJNB01000003.1"/>
</dbReference>
<reference evidence="2 4" key="2">
    <citation type="submission" date="2016-10" db="EMBL/GenBank/DDBJ databases">
        <authorList>
            <person name="Varghese N."/>
            <person name="Submissions S."/>
        </authorList>
    </citation>
    <scope>NUCLEOTIDE SEQUENCE [LARGE SCALE GENOMIC DNA]</scope>
    <source>
        <strain evidence="2 4">DSM 22150</strain>
    </source>
</reference>
<gene>
    <name evidence="2" type="ORF">SAMN05216375_102143</name>
    <name evidence="1" type="ORF">TR210_667</name>
</gene>
<proteinExistence type="predicted"/>
<dbReference type="InterPro" id="IPR021228">
    <property type="entry name" value="BrxD"/>
</dbReference>
<sequence length="442" mass="50091">MAESKLRKKDAQTIIASLEAGVVPVKGVQHVLVGRSNEVKEIIDTLQKLEEGNSDLRFWVGDFGSGKSFVLRTIESLALQKNFVVSTIDLTPTRRFYDSSGKALALYNEVVNKIVIKNNRDGNAIETIVQQWIQVLLEQLAVENNLTVPVLMEKSHWKLVENAILKTTNSFYSSGLSYEFGQALMKYFEGIAGDNMSLQIEAIRWIRGDITTKTEASKELGIKNVINDSNYLIALKNLAELFLKIGYKGFVINFDESVNLYKLPRSLTREKNYEMILNLYNETKTNEAKGLFINFGATKNTVYDERRGLASYGALKTRFGNELMKNKDYVNVNSTVIDLKPLTPEEIFILLTKLLEIYNTAYQTTLAVKDSEIQQYMEEQLNRPGAAAFLTPRAVIKDYIEILSLLRQNPDYSFSQILADRFGRKAPAVVKDADDHDEIEVY</sequence>
<evidence type="ECO:0000313" key="1">
    <source>
        <dbReference type="EMBL" id="CZQ88059.1"/>
    </source>
</evidence>
<evidence type="ECO:0008006" key="5">
    <source>
        <dbReference type="Google" id="ProtNLM"/>
    </source>
</evidence>
<reference evidence="1 3" key="1">
    <citation type="submission" date="2016-02" db="EMBL/GenBank/DDBJ databases">
        <authorList>
            <person name="Wen L."/>
            <person name="He K."/>
            <person name="Yang H."/>
        </authorList>
    </citation>
    <scope>NUCLEOTIDE SEQUENCE [LARGE SCALE GENOMIC DNA]</scope>
    <source>
        <strain evidence="1">Trichococcus_R210</strain>
    </source>
</reference>
<organism evidence="1 3">
    <name type="scientific">Trichococcus ilyis</name>
    <dbReference type="NCBI Taxonomy" id="640938"/>
    <lineage>
        <taxon>Bacteria</taxon>
        <taxon>Bacillati</taxon>
        <taxon>Bacillota</taxon>
        <taxon>Bacilli</taxon>
        <taxon>Lactobacillales</taxon>
        <taxon>Carnobacteriaceae</taxon>
        <taxon>Trichococcus</taxon>
    </lineage>
</organism>
<evidence type="ECO:0000313" key="2">
    <source>
        <dbReference type="EMBL" id="SEI67469.1"/>
    </source>
</evidence>
<dbReference type="InterPro" id="IPR027417">
    <property type="entry name" value="P-loop_NTPase"/>
</dbReference>
<dbReference type="EMBL" id="FNYT01000002">
    <property type="protein sequence ID" value="SEI67469.1"/>
    <property type="molecule type" value="Genomic_DNA"/>
</dbReference>
<protein>
    <recommendedName>
        <fullName evidence="5">Biotin carboxylase</fullName>
    </recommendedName>
</protein>
<evidence type="ECO:0000313" key="3">
    <source>
        <dbReference type="Proteomes" id="UP000076878"/>
    </source>
</evidence>
<dbReference type="Pfam" id="PF10923">
    <property type="entry name" value="BrxC_BrxD"/>
    <property type="match status" value="1"/>
</dbReference>
<dbReference type="AlphaFoldDB" id="A0A143YFP0"/>
<dbReference type="SUPFAM" id="SSF52540">
    <property type="entry name" value="P-loop containing nucleoside triphosphate hydrolases"/>
    <property type="match status" value="1"/>
</dbReference>
<dbReference type="Proteomes" id="UP000076878">
    <property type="component" value="Unassembled WGS sequence"/>
</dbReference>
<dbReference type="Proteomes" id="UP000199280">
    <property type="component" value="Unassembled WGS sequence"/>
</dbReference>
<evidence type="ECO:0000313" key="4">
    <source>
        <dbReference type="Proteomes" id="UP000199280"/>
    </source>
</evidence>
<dbReference type="STRING" id="640938.TR210_667"/>
<dbReference type="EMBL" id="FJNB01000003">
    <property type="protein sequence ID" value="CZQ88059.1"/>
    <property type="molecule type" value="Genomic_DNA"/>
</dbReference>
<name>A0A143YFP0_9LACT</name>